<dbReference type="EMBL" id="KX035204">
    <property type="protein sequence ID" value="AOY40107.1"/>
    <property type="molecule type" value="Genomic_DNA"/>
</dbReference>
<comment type="subcellular location">
    <subcellularLocation>
        <location evidence="1">Membrane</location>
        <topology evidence="1">Multi-pass membrane protein</topology>
    </subcellularLocation>
</comment>
<gene>
    <name evidence="12" type="primary">nad4l</name>
</gene>
<keyword evidence="6 11" id="KW-1133">Transmembrane helix</keyword>
<evidence type="ECO:0000256" key="3">
    <source>
        <dbReference type="ARBA" id="ARBA00016612"/>
    </source>
</evidence>
<keyword evidence="12" id="KW-0496">Mitochondrion</keyword>
<dbReference type="Gene3D" id="1.10.287.3510">
    <property type="match status" value="1"/>
</dbReference>
<keyword evidence="4 11" id="KW-0812">Transmembrane</keyword>
<accession>A0A343A6C8</accession>
<dbReference type="GO" id="GO:0016020">
    <property type="term" value="C:membrane"/>
    <property type="evidence" value="ECO:0007669"/>
    <property type="project" value="UniProtKB-SubCell"/>
</dbReference>
<organism evidence="12">
    <name type="scientific">Trypophloeus asperatus</name>
    <dbReference type="NCBI Taxonomy" id="1897477"/>
    <lineage>
        <taxon>Eukaryota</taxon>
        <taxon>Metazoa</taxon>
        <taxon>Ecdysozoa</taxon>
        <taxon>Arthropoda</taxon>
        <taxon>Hexapoda</taxon>
        <taxon>Insecta</taxon>
        <taxon>Pterygota</taxon>
        <taxon>Neoptera</taxon>
        <taxon>Endopterygota</taxon>
        <taxon>Coleoptera</taxon>
        <taxon>Polyphaga</taxon>
        <taxon>Cucujiformia</taxon>
        <taxon>Curculionidae</taxon>
        <taxon>Scolytinae</taxon>
        <taxon>Trypophloeus</taxon>
    </lineage>
</organism>
<name>A0A343A6C8_9CUCU</name>
<keyword evidence="8 11" id="KW-0472">Membrane</keyword>
<evidence type="ECO:0000256" key="1">
    <source>
        <dbReference type="ARBA" id="ARBA00004141"/>
    </source>
</evidence>
<evidence type="ECO:0000256" key="9">
    <source>
        <dbReference type="ARBA" id="ARBA00031586"/>
    </source>
</evidence>
<comment type="catalytic activity">
    <reaction evidence="10">
        <text>a ubiquinone + NADH + 5 H(+)(in) = a ubiquinol + NAD(+) + 4 H(+)(out)</text>
        <dbReference type="Rhea" id="RHEA:29091"/>
        <dbReference type="Rhea" id="RHEA-COMP:9565"/>
        <dbReference type="Rhea" id="RHEA-COMP:9566"/>
        <dbReference type="ChEBI" id="CHEBI:15378"/>
        <dbReference type="ChEBI" id="CHEBI:16389"/>
        <dbReference type="ChEBI" id="CHEBI:17976"/>
        <dbReference type="ChEBI" id="CHEBI:57540"/>
        <dbReference type="ChEBI" id="CHEBI:57945"/>
        <dbReference type="EC" id="7.1.1.2"/>
    </reaction>
</comment>
<feature type="transmembrane region" description="Helical" evidence="11">
    <location>
        <begin position="59"/>
        <end position="79"/>
    </location>
</feature>
<sequence>MFDFSLLLVIFYSGCGVYILNNRHFLIMLLSLEVLVLVLFLMMFLYFSYFEFEFFFSMIYLAMSVCEGALGLSLLVMIIRTHGSDNLYVFDNLW</sequence>
<dbReference type="InterPro" id="IPR039428">
    <property type="entry name" value="NUOK/Mnh_C1-like"/>
</dbReference>
<dbReference type="AlphaFoldDB" id="A0A343A6C8"/>
<feature type="transmembrane region" description="Helical" evidence="11">
    <location>
        <begin position="25"/>
        <end position="47"/>
    </location>
</feature>
<evidence type="ECO:0000256" key="11">
    <source>
        <dbReference type="SAM" id="Phobius"/>
    </source>
</evidence>
<evidence type="ECO:0000313" key="12">
    <source>
        <dbReference type="EMBL" id="AOY40107.1"/>
    </source>
</evidence>
<evidence type="ECO:0000256" key="7">
    <source>
        <dbReference type="ARBA" id="ARBA00023027"/>
    </source>
</evidence>
<reference evidence="12" key="1">
    <citation type="submission" date="2016-04" db="EMBL/GenBank/DDBJ databases">
        <title>Mitochondria of Scolytid beetles.</title>
        <authorList>
            <person name="Miller K."/>
            <person name="Linard B."/>
            <person name="Vogler A.P."/>
        </authorList>
    </citation>
    <scope>NUCLEOTIDE SEQUENCE</scope>
</reference>
<evidence type="ECO:0000256" key="8">
    <source>
        <dbReference type="ARBA" id="ARBA00023136"/>
    </source>
</evidence>
<evidence type="ECO:0000256" key="4">
    <source>
        <dbReference type="ARBA" id="ARBA00022692"/>
    </source>
</evidence>
<keyword evidence="5" id="KW-1278">Translocase</keyword>
<protein>
    <recommendedName>
        <fullName evidence="3">NADH-ubiquinone oxidoreductase chain 4L</fullName>
    </recommendedName>
    <alternativeName>
        <fullName evidence="9">NADH dehydrogenase subunit 4L</fullName>
    </alternativeName>
</protein>
<proteinExistence type="inferred from homology"/>
<evidence type="ECO:0000256" key="6">
    <source>
        <dbReference type="ARBA" id="ARBA00022989"/>
    </source>
</evidence>
<dbReference type="GO" id="GO:0008137">
    <property type="term" value="F:NADH dehydrogenase (ubiquinone) activity"/>
    <property type="evidence" value="ECO:0007669"/>
    <property type="project" value="UniProtKB-EC"/>
</dbReference>
<keyword evidence="7" id="KW-0520">NAD</keyword>
<evidence type="ECO:0000256" key="5">
    <source>
        <dbReference type="ARBA" id="ARBA00022967"/>
    </source>
</evidence>
<geneLocation type="mitochondrion" evidence="12"/>
<evidence type="ECO:0000256" key="2">
    <source>
        <dbReference type="ARBA" id="ARBA00010519"/>
    </source>
</evidence>
<comment type="similarity">
    <text evidence="2">Belongs to the complex I subunit 4L family.</text>
</comment>
<evidence type="ECO:0000256" key="10">
    <source>
        <dbReference type="ARBA" id="ARBA00049551"/>
    </source>
</evidence>
<dbReference type="Pfam" id="PF00420">
    <property type="entry name" value="Oxidored_q2"/>
    <property type="match status" value="1"/>
</dbReference>